<evidence type="ECO:0000313" key="2">
    <source>
        <dbReference type="EMBL" id="GAA1930618.1"/>
    </source>
</evidence>
<evidence type="ECO:0000256" key="1">
    <source>
        <dbReference type="SAM" id="MobiDB-lite"/>
    </source>
</evidence>
<dbReference type="EMBL" id="BAAAMY010000014">
    <property type="protein sequence ID" value="GAA1930618.1"/>
    <property type="molecule type" value="Genomic_DNA"/>
</dbReference>
<evidence type="ECO:0000313" key="3">
    <source>
        <dbReference type="Proteomes" id="UP001501612"/>
    </source>
</evidence>
<gene>
    <name evidence="2" type="ORF">GCM10009737_35720</name>
</gene>
<reference evidence="2 3" key="1">
    <citation type="journal article" date="2019" name="Int. J. Syst. Evol. Microbiol.">
        <title>The Global Catalogue of Microorganisms (GCM) 10K type strain sequencing project: providing services to taxonomists for standard genome sequencing and annotation.</title>
        <authorList>
            <consortium name="The Broad Institute Genomics Platform"/>
            <consortium name="The Broad Institute Genome Sequencing Center for Infectious Disease"/>
            <person name="Wu L."/>
            <person name="Ma J."/>
        </authorList>
    </citation>
    <scope>NUCLEOTIDE SEQUENCE [LARGE SCALE GENOMIC DNA]</scope>
    <source>
        <strain evidence="2 3">JCM 14046</strain>
    </source>
</reference>
<accession>A0ABN2PT74</accession>
<dbReference type="RefSeq" id="WP_344009180.1">
    <property type="nucleotide sequence ID" value="NZ_BAAAMY010000014.1"/>
</dbReference>
<proteinExistence type="predicted"/>
<comment type="caution">
    <text evidence="2">The sequence shown here is derived from an EMBL/GenBank/DDBJ whole genome shotgun (WGS) entry which is preliminary data.</text>
</comment>
<feature type="compositionally biased region" description="Basic residues" evidence="1">
    <location>
        <begin position="66"/>
        <end position="78"/>
    </location>
</feature>
<sequence>MGKKSGITSLGKVPKTKCCESRSKCDRCPLRMLKEGTLPVEYAVRKRRLVHADTKTPVSKDELPKKVKKSTKPAKPSKRKDAARVDRKGRRLPSAA</sequence>
<name>A0ABN2PT74_9ACTN</name>
<dbReference type="Proteomes" id="UP001501612">
    <property type="component" value="Unassembled WGS sequence"/>
</dbReference>
<feature type="region of interest" description="Disordered" evidence="1">
    <location>
        <begin position="50"/>
        <end position="96"/>
    </location>
</feature>
<protein>
    <submittedName>
        <fullName evidence="2">Uncharacterized protein</fullName>
    </submittedName>
</protein>
<feature type="compositionally biased region" description="Basic and acidic residues" evidence="1">
    <location>
        <begin position="50"/>
        <end position="65"/>
    </location>
</feature>
<organism evidence="2 3">
    <name type="scientific">Nocardioides lentus</name>
    <dbReference type="NCBI Taxonomy" id="338077"/>
    <lineage>
        <taxon>Bacteria</taxon>
        <taxon>Bacillati</taxon>
        <taxon>Actinomycetota</taxon>
        <taxon>Actinomycetes</taxon>
        <taxon>Propionibacteriales</taxon>
        <taxon>Nocardioidaceae</taxon>
        <taxon>Nocardioides</taxon>
    </lineage>
</organism>
<keyword evidence="3" id="KW-1185">Reference proteome</keyword>
<feature type="compositionally biased region" description="Basic residues" evidence="1">
    <location>
        <begin position="87"/>
        <end position="96"/>
    </location>
</feature>